<dbReference type="NCBIfam" id="TIGR04057">
    <property type="entry name" value="SusC_RagA_signa"/>
    <property type="match status" value="1"/>
</dbReference>
<dbReference type="NCBIfam" id="TIGR04056">
    <property type="entry name" value="OMP_RagA_SusC"/>
    <property type="match status" value="1"/>
</dbReference>
<dbReference type="Pfam" id="PF13715">
    <property type="entry name" value="CarbopepD_reg_2"/>
    <property type="match status" value="1"/>
</dbReference>
<keyword evidence="5 7" id="KW-0472">Membrane</keyword>
<dbReference type="InterPro" id="IPR036942">
    <property type="entry name" value="Beta-barrel_TonB_sf"/>
</dbReference>
<dbReference type="InterPro" id="IPR039426">
    <property type="entry name" value="TonB-dep_rcpt-like"/>
</dbReference>
<feature type="chain" id="PRO_5029894619" evidence="8">
    <location>
        <begin position="20"/>
        <end position="1026"/>
    </location>
</feature>
<comment type="subcellular location">
    <subcellularLocation>
        <location evidence="1 7">Cell outer membrane</location>
        <topology evidence="1 7">Multi-pass membrane protein</topology>
    </subcellularLocation>
</comment>
<dbReference type="InterPro" id="IPR023996">
    <property type="entry name" value="TonB-dep_OMP_SusC/RagA"/>
</dbReference>
<comment type="similarity">
    <text evidence="7">Belongs to the TonB-dependent receptor family.</text>
</comment>
<proteinExistence type="inferred from homology"/>
<evidence type="ECO:0000256" key="1">
    <source>
        <dbReference type="ARBA" id="ARBA00004571"/>
    </source>
</evidence>
<evidence type="ECO:0000256" key="3">
    <source>
        <dbReference type="ARBA" id="ARBA00022452"/>
    </source>
</evidence>
<dbReference type="Gene3D" id="2.40.170.20">
    <property type="entry name" value="TonB-dependent receptor, beta-barrel domain"/>
    <property type="match status" value="1"/>
</dbReference>
<dbReference type="Pfam" id="PF07715">
    <property type="entry name" value="Plug"/>
    <property type="match status" value="1"/>
</dbReference>
<dbReference type="Proteomes" id="UP000461730">
    <property type="component" value="Unassembled WGS sequence"/>
</dbReference>
<dbReference type="PROSITE" id="PS52016">
    <property type="entry name" value="TONB_DEPENDENT_REC_3"/>
    <property type="match status" value="1"/>
</dbReference>
<name>A0A7K1U112_9BACT</name>
<evidence type="ECO:0000256" key="6">
    <source>
        <dbReference type="ARBA" id="ARBA00023237"/>
    </source>
</evidence>
<dbReference type="Gene3D" id="2.170.130.10">
    <property type="entry name" value="TonB-dependent receptor, plug domain"/>
    <property type="match status" value="1"/>
</dbReference>
<gene>
    <name evidence="10" type="ORF">GO493_07240</name>
</gene>
<dbReference type="SUPFAM" id="SSF49464">
    <property type="entry name" value="Carboxypeptidase regulatory domain-like"/>
    <property type="match status" value="1"/>
</dbReference>
<dbReference type="InterPro" id="IPR008969">
    <property type="entry name" value="CarboxyPept-like_regulatory"/>
</dbReference>
<evidence type="ECO:0000256" key="2">
    <source>
        <dbReference type="ARBA" id="ARBA00022448"/>
    </source>
</evidence>
<dbReference type="GO" id="GO:0009279">
    <property type="term" value="C:cell outer membrane"/>
    <property type="evidence" value="ECO:0007669"/>
    <property type="project" value="UniProtKB-SubCell"/>
</dbReference>
<feature type="signal peptide" evidence="8">
    <location>
        <begin position="1"/>
        <end position="19"/>
    </location>
</feature>
<dbReference type="AlphaFoldDB" id="A0A7K1U112"/>
<keyword evidence="3 7" id="KW-1134">Transmembrane beta strand</keyword>
<evidence type="ECO:0000256" key="7">
    <source>
        <dbReference type="PROSITE-ProRule" id="PRU01360"/>
    </source>
</evidence>
<evidence type="ECO:0000256" key="4">
    <source>
        <dbReference type="ARBA" id="ARBA00022692"/>
    </source>
</evidence>
<accession>A0A7K1U112</accession>
<evidence type="ECO:0000256" key="5">
    <source>
        <dbReference type="ARBA" id="ARBA00023136"/>
    </source>
</evidence>
<keyword evidence="4 7" id="KW-0812">Transmembrane</keyword>
<keyword evidence="2 7" id="KW-0813">Transport</keyword>
<evidence type="ECO:0000259" key="9">
    <source>
        <dbReference type="Pfam" id="PF07715"/>
    </source>
</evidence>
<keyword evidence="11" id="KW-1185">Reference proteome</keyword>
<keyword evidence="6 7" id="KW-0998">Cell outer membrane</keyword>
<dbReference type="FunFam" id="2.170.130.10:FF:000008">
    <property type="entry name" value="SusC/RagA family TonB-linked outer membrane protein"/>
    <property type="match status" value="1"/>
</dbReference>
<sequence>MLKRIVLALLFFLPVITRAQVRTVTGTVTSARDNTPLPGATVSVKNTSIGGVTDPTGHFSLQVSDPAATTLVVSYVGLQQQEVTITGKPLNIILQAGAKDIDEVVVVAYGTAKRASYTGSVSQIKKEQIQNLQVSSVSKALQGQVPGLQSTSPSGQPGSDATIRIRGIGSINASSAPLYVVDGVPYGGTLSAINPADIESISVLKDASSSALYGSRGANGVIIITTRQGRRNTKGSQIDVRVSRGISKRAVADYSTLGTNDYFELYWEALRNAATTNGQPNPAQSATSTLVERLGINPYGPQYPEPVGTDGKLVTGAKPLWNDNWQKATQRTGQRTEANINISGGSEASRYFISGGYLDDQGMALNSGFKRYNVRANLDLDAKKYLKVGLNLNAAHSIQDGPPSEDSRTDNYIQYGRLMPSFYPIYQRNPDGSFIRDASGNKVLDYGDYRPSAANTSTNLVGTAYLDEHKELRDDISARIYGELTLWKGLKFRSSFNTDFINRNNNDYTNPDYGWDAEIGGTVSRVNRRTLSWTVNNLFTWDATFHEKHHINLLAGQEAYKLNYRTFDGSRQGFVKGGLTEPVAASQLLDFSGLADNYSLSSYLGRATYDYKAKYYFSASLRTDGSSRFSPKNRWGTFWSVGASWQLNKESFLQSAGWVDLLALKASYGAQGNDNLGNYYAYQGLYTIYNNLGEGGAYKTRLPTENLKWETNLNLNAGVDFSILGNRIGGTVEYFRRRSKDLLYQLPLAVSTGFDYIDANIGALRNSGVEVQLNTIPVRLKDFTWGLNLNFTHYKNTVTELPQKEIISGTKKLMVGRSVYDFYIREWAGVNETNGRPQWYKVNADGKKEATTVYANATQVYAGSALPDFYGGVTNTFSYKGLSLSVLLTYSVGGKVLDNDMLLLMHNGASTGRGWSSEMLNRWTPTNTKTDVPAVSTINNSWTSTSTRFLYDATYARLKNVTLTYAIPATLLRRASINSLSVFVQGDNLVTWFGHKGMDPEQSVDGSTYYRYPAIKSLSAGLNLSF</sequence>
<dbReference type="Gene3D" id="2.60.40.1120">
    <property type="entry name" value="Carboxypeptidase-like, regulatory domain"/>
    <property type="match status" value="1"/>
</dbReference>
<reference evidence="10 11" key="1">
    <citation type="submission" date="2019-12" db="EMBL/GenBank/DDBJ databases">
        <title>Chitinophaga sp. strain ysch24 (GDMCC 1.1355), whole genome shotgun sequence.</title>
        <authorList>
            <person name="Zhang X."/>
        </authorList>
    </citation>
    <scope>NUCLEOTIDE SEQUENCE [LARGE SCALE GENOMIC DNA]</scope>
    <source>
        <strain evidence="11">ysch24</strain>
    </source>
</reference>
<evidence type="ECO:0000256" key="8">
    <source>
        <dbReference type="SAM" id="SignalP"/>
    </source>
</evidence>
<evidence type="ECO:0000313" key="10">
    <source>
        <dbReference type="EMBL" id="MVT08052.1"/>
    </source>
</evidence>
<dbReference type="RefSeq" id="WP_157305470.1">
    <property type="nucleotide sequence ID" value="NZ_WRXN01000002.1"/>
</dbReference>
<dbReference type="InterPro" id="IPR037066">
    <property type="entry name" value="Plug_dom_sf"/>
</dbReference>
<evidence type="ECO:0000313" key="11">
    <source>
        <dbReference type="Proteomes" id="UP000461730"/>
    </source>
</evidence>
<keyword evidence="8" id="KW-0732">Signal</keyword>
<feature type="domain" description="TonB-dependent receptor plug" evidence="9">
    <location>
        <begin position="116"/>
        <end position="221"/>
    </location>
</feature>
<dbReference type="SUPFAM" id="SSF56935">
    <property type="entry name" value="Porins"/>
    <property type="match status" value="1"/>
</dbReference>
<dbReference type="InterPro" id="IPR023997">
    <property type="entry name" value="TonB-dep_OMP_SusC/RagA_CS"/>
</dbReference>
<comment type="caution">
    <text evidence="10">The sequence shown here is derived from an EMBL/GenBank/DDBJ whole genome shotgun (WGS) entry which is preliminary data.</text>
</comment>
<protein>
    <submittedName>
        <fullName evidence="10">SusC/RagA family TonB-linked outer membrane protein</fullName>
    </submittedName>
</protein>
<dbReference type="EMBL" id="WRXN01000002">
    <property type="protein sequence ID" value="MVT08052.1"/>
    <property type="molecule type" value="Genomic_DNA"/>
</dbReference>
<organism evidence="10 11">
    <name type="scientific">Chitinophaga tropicalis</name>
    <dbReference type="NCBI Taxonomy" id="2683588"/>
    <lineage>
        <taxon>Bacteria</taxon>
        <taxon>Pseudomonadati</taxon>
        <taxon>Bacteroidota</taxon>
        <taxon>Chitinophagia</taxon>
        <taxon>Chitinophagales</taxon>
        <taxon>Chitinophagaceae</taxon>
        <taxon>Chitinophaga</taxon>
    </lineage>
</organism>
<dbReference type="InterPro" id="IPR012910">
    <property type="entry name" value="Plug_dom"/>
</dbReference>